<gene>
    <name evidence="2" type="ORF">FHX37_1062</name>
</gene>
<feature type="region of interest" description="Disordered" evidence="1">
    <location>
        <begin position="88"/>
        <end position="113"/>
    </location>
</feature>
<dbReference type="AlphaFoldDB" id="A0A543NH86"/>
<feature type="region of interest" description="Disordered" evidence="1">
    <location>
        <begin position="42"/>
        <end position="75"/>
    </location>
</feature>
<evidence type="ECO:0000313" key="2">
    <source>
        <dbReference type="EMBL" id="TQN31169.1"/>
    </source>
</evidence>
<evidence type="ECO:0000256" key="1">
    <source>
        <dbReference type="SAM" id="MobiDB-lite"/>
    </source>
</evidence>
<sequence>MTRTATVRKTRSELSYRHGETRRRWGDPTWGSGVLVHRHGVTLQGRRPPSQPTGRGWHHSPGHAAAVATASAGTRPVSVASTDSVAAVGPGTTPFPPPASAGGLGRGPASGGADTTLVAETASRIDTPVSPRAGPPHQCRRSGTGGGCVRRRRLHRDHATGFVSASREAPAPTAWPCFVGQRRCGGPRVPSPAAGGQLRRSGAVQKPTTPMAMEAASSAMLNPQIHRNE</sequence>
<feature type="region of interest" description="Disordered" evidence="1">
    <location>
        <begin position="185"/>
        <end position="206"/>
    </location>
</feature>
<dbReference type="Proteomes" id="UP000317422">
    <property type="component" value="Unassembled WGS sequence"/>
</dbReference>
<feature type="region of interest" description="Disordered" evidence="1">
    <location>
        <begin position="126"/>
        <end position="149"/>
    </location>
</feature>
<keyword evidence="3" id="KW-1185">Reference proteome</keyword>
<reference evidence="2 3" key="1">
    <citation type="submission" date="2019-06" db="EMBL/GenBank/DDBJ databases">
        <title>Sequencing the genomes of 1000 actinobacteria strains.</title>
        <authorList>
            <person name="Klenk H.-P."/>
        </authorList>
    </citation>
    <scope>NUCLEOTIDE SEQUENCE [LARGE SCALE GENOMIC DNA]</scope>
    <source>
        <strain evidence="2 3">DSM 45015</strain>
    </source>
</reference>
<feature type="compositionally biased region" description="Low complexity" evidence="1">
    <location>
        <begin position="64"/>
        <end position="75"/>
    </location>
</feature>
<comment type="caution">
    <text evidence="2">The sequence shown here is derived from an EMBL/GenBank/DDBJ whole genome shotgun (WGS) entry which is preliminary data.</text>
</comment>
<evidence type="ECO:0000313" key="3">
    <source>
        <dbReference type="Proteomes" id="UP000317422"/>
    </source>
</evidence>
<proteinExistence type="predicted"/>
<accession>A0A543NH86</accession>
<organism evidence="2 3">
    <name type="scientific">Haloactinospora alba</name>
    <dbReference type="NCBI Taxonomy" id="405555"/>
    <lineage>
        <taxon>Bacteria</taxon>
        <taxon>Bacillati</taxon>
        <taxon>Actinomycetota</taxon>
        <taxon>Actinomycetes</taxon>
        <taxon>Streptosporangiales</taxon>
        <taxon>Nocardiopsidaceae</taxon>
        <taxon>Haloactinospora</taxon>
    </lineage>
</organism>
<name>A0A543NH86_9ACTN</name>
<protein>
    <submittedName>
        <fullName evidence="2">Uncharacterized protein</fullName>
    </submittedName>
</protein>
<dbReference type="EMBL" id="VFQC01000001">
    <property type="protein sequence ID" value="TQN31169.1"/>
    <property type="molecule type" value="Genomic_DNA"/>
</dbReference>